<comment type="caution">
    <text evidence="7">The sequence shown here is derived from an EMBL/GenBank/DDBJ whole genome shotgun (WGS) entry which is preliminary data.</text>
</comment>
<evidence type="ECO:0000256" key="1">
    <source>
        <dbReference type="ARBA" id="ARBA00001974"/>
    </source>
</evidence>
<name>A0A7X6I7N1_9BURK</name>
<evidence type="ECO:0000256" key="2">
    <source>
        <dbReference type="ARBA" id="ARBA00022630"/>
    </source>
</evidence>
<dbReference type="SUPFAM" id="SSF51905">
    <property type="entry name" value="FAD/NAD(P)-binding domain"/>
    <property type="match status" value="1"/>
</dbReference>
<keyword evidence="2" id="KW-0285">Flavoprotein</keyword>
<evidence type="ECO:0000256" key="4">
    <source>
        <dbReference type="ARBA" id="ARBA00023002"/>
    </source>
</evidence>
<proteinExistence type="predicted"/>
<evidence type="ECO:0000256" key="3">
    <source>
        <dbReference type="ARBA" id="ARBA00022827"/>
    </source>
</evidence>
<evidence type="ECO:0000313" key="7">
    <source>
        <dbReference type="EMBL" id="NKE67389.1"/>
    </source>
</evidence>
<dbReference type="PANTHER" id="PTHR13789:SF318">
    <property type="entry name" value="GERANYLGERANYL DIPHOSPHATE REDUCTASE"/>
    <property type="match status" value="1"/>
</dbReference>
<keyword evidence="3" id="KW-0274">FAD</keyword>
<dbReference type="SUPFAM" id="SSF54373">
    <property type="entry name" value="FAD-linked reductases, C-terminal domain"/>
    <property type="match status" value="1"/>
</dbReference>
<organism evidence="7 8">
    <name type="scientific">Ramlibacter lithotrophicus</name>
    <dbReference type="NCBI Taxonomy" id="2606681"/>
    <lineage>
        <taxon>Bacteria</taxon>
        <taxon>Pseudomonadati</taxon>
        <taxon>Pseudomonadota</taxon>
        <taxon>Betaproteobacteria</taxon>
        <taxon>Burkholderiales</taxon>
        <taxon>Comamonadaceae</taxon>
        <taxon>Ramlibacter</taxon>
    </lineage>
</organism>
<keyword evidence="4" id="KW-0560">Oxidoreductase</keyword>
<feature type="domain" description="FAD-binding" evidence="6">
    <location>
        <begin position="5"/>
        <end position="352"/>
    </location>
</feature>
<dbReference type="GO" id="GO:0071949">
    <property type="term" value="F:FAD binding"/>
    <property type="evidence" value="ECO:0007669"/>
    <property type="project" value="InterPro"/>
</dbReference>
<gene>
    <name evidence="7" type="ORF">RAMLITH_16320</name>
</gene>
<dbReference type="GO" id="GO:0004497">
    <property type="term" value="F:monooxygenase activity"/>
    <property type="evidence" value="ECO:0007669"/>
    <property type="project" value="UniProtKB-KW"/>
</dbReference>
<evidence type="ECO:0000256" key="5">
    <source>
        <dbReference type="ARBA" id="ARBA00023033"/>
    </source>
</evidence>
<dbReference type="Proteomes" id="UP000521868">
    <property type="component" value="Unassembled WGS sequence"/>
</dbReference>
<evidence type="ECO:0000259" key="6">
    <source>
        <dbReference type="Pfam" id="PF01494"/>
    </source>
</evidence>
<dbReference type="Gene3D" id="3.50.50.60">
    <property type="entry name" value="FAD/NAD(P)-binding domain"/>
    <property type="match status" value="1"/>
</dbReference>
<dbReference type="PANTHER" id="PTHR13789">
    <property type="entry name" value="MONOOXYGENASE"/>
    <property type="match status" value="1"/>
</dbReference>
<keyword evidence="8" id="KW-1185">Reference proteome</keyword>
<reference evidence="7 8" key="1">
    <citation type="journal article" date="2020" name="Nature">
        <title>Bacterial chemolithoautotrophy via manganese oxidation.</title>
        <authorList>
            <person name="Yu H."/>
            <person name="Leadbetter J.R."/>
        </authorList>
    </citation>
    <scope>NUCLEOTIDE SEQUENCE [LARGE SCALE GENOMIC DNA]</scope>
    <source>
        <strain evidence="7 8">RBP-1</strain>
    </source>
</reference>
<dbReference type="PRINTS" id="PR00420">
    <property type="entry name" value="RNGMNOXGNASE"/>
</dbReference>
<dbReference type="InterPro" id="IPR002938">
    <property type="entry name" value="FAD-bd"/>
</dbReference>
<evidence type="ECO:0000313" key="8">
    <source>
        <dbReference type="Proteomes" id="UP000521868"/>
    </source>
</evidence>
<comment type="cofactor">
    <cofactor evidence="1">
        <name>FAD</name>
        <dbReference type="ChEBI" id="CHEBI:57692"/>
    </cofactor>
</comment>
<dbReference type="InterPro" id="IPR036188">
    <property type="entry name" value="FAD/NAD-bd_sf"/>
</dbReference>
<dbReference type="AlphaFoldDB" id="A0A7X6I7N1"/>
<sequence length="392" mass="41942">MTDQLLIAGGGMGGLAAAIACRRAGWQARLYERTEALREVGAGIQLGPNATRILREWGLGDALRAVAAQPRELHVRDGVGGQEVGTLRLGPTFTQRYGAPYLTVHRADLQAVLLEGAQRAGAELHLGSRIATVLPGPQEVRVEVAESGHDLGAVLVGADGVWSQVRQQVCNDGPPRATGHLAYRTLALQRDLPAALRSEDVTVWLGPRLHVVAYPVRAGEMLNVVAVVQGSTGGAPEDWDQAAAVADLVAAMGPLARPLQHLVAAMPGWRLWALHDRPPLASADQMASGRIALVGDAAHPMRPYLAQGAGMAIEDAAELGRVLAPVAGRPAEVAGALRSYAENRWRRCARVQSRAERNGRIFHATGPVRWGRDLSLRLLGERLLDQPWLYGR</sequence>
<dbReference type="EMBL" id="VTOX01000006">
    <property type="protein sequence ID" value="NKE67389.1"/>
    <property type="molecule type" value="Genomic_DNA"/>
</dbReference>
<accession>A0A7X6I7N1</accession>
<keyword evidence="5" id="KW-0503">Monooxygenase</keyword>
<dbReference type="Pfam" id="PF01494">
    <property type="entry name" value="FAD_binding_3"/>
    <property type="match status" value="1"/>
</dbReference>
<dbReference type="InterPro" id="IPR050493">
    <property type="entry name" value="FAD-dep_Monooxygenase_BioMet"/>
</dbReference>
<protein>
    <submittedName>
        <fullName evidence="7">FAD-dependent oxidoreductase</fullName>
    </submittedName>
</protein>